<feature type="region of interest" description="Disordered" evidence="1">
    <location>
        <begin position="192"/>
        <end position="227"/>
    </location>
</feature>
<evidence type="ECO:0000313" key="4">
    <source>
        <dbReference type="Proteomes" id="UP001158576"/>
    </source>
</evidence>
<dbReference type="EMBL" id="OU015567">
    <property type="protein sequence ID" value="CAG5113514.1"/>
    <property type="molecule type" value="Genomic_DNA"/>
</dbReference>
<keyword evidence="2" id="KW-1133">Transmembrane helix</keyword>
<sequence>METFANEFPPLPDSSDEEFSTDDEIIRKSRPMMDIGIDYDKYLQGKDDDMETFLNEQEFFDTAEEIKNMQSDTLAPSAGIMGKSFHPTADDILNPLLDDFKQRTQQNNTCASISASIIYICITSLLILYMIYGLRTFWADENYSGFLMTSWFVQLLFSVFISSYFIAKIEFDQYIRNLEDLYEDLEYDRSMDYRENDEQRPKSKASPEPESEAERIPTPEISKNDRTNILGEYVDYEQEAKKDMSKYEILAKLEKYAE</sequence>
<organism evidence="3 4">
    <name type="scientific">Oikopleura dioica</name>
    <name type="common">Tunicate</name>
    <dbReference type="NCBI Taxonomy" id="34765"/>
    <lineage>
        <taxon>Eukaryota</taxon>
        <taxon>Metazoa</taxon>
        <taxon>Chordata</taxon>
        <taxon>Tunicata</taxon>
        <taxon>Appendicularia</taxon>
        <taxon>Copelata</taxon>
        <taxon>Oikopleuridae</taxon>
        <taxon>Oikopleura</taxon>
    </lineage>
</organism>
<feature type="transmembrane region" description="Helical" evidence="2">
    <location>
        <begin position="144"/>
        <end position="167"/>
    </location>
</feature>
<reference evidence="3 4" key="1">
    <citation type="submission" date="2021-04" db="EMBL/GenBank/DDBJ databases">
        <authorList>
            <person name="Bliznina A."/>
        </authorList>
    </citation>
    <scope>NUCLEOTIDE SEQUENCE [LARGE SCALE GENOMIC DNA]</scope>
</reference>
<name>A0ABN7T7R9_OIKDI</name>
<feature type="region of interest" description="Disordered" evidence="1">
    <location>
        <begin position="1"/>
        <end position="20"/>
    </location>
</feature>
<keyword evidence="2" id="KW-0472">Membrane</keyword>
<evidence type="ECO:0000256" key="1">
    <source>
        <dbReference type="SAM" id="MobiDB-lite"/>
    </source>
</evidence>
<protein>
    <submittedName>
        <fullName evidence="3">Oidioi.mRNA.OKI2018_I69.chr2.g7618.t1.cds</fullName>
    </submittedName>
</protein>
<gene>
    <name evidence="3" type="ORF">OKIOD_LOCUS16383</name>
</gene>
<accession>A0ABN7T7R9</accession>
<evidence type="ECO:0000313" key="3">
    <source>
        <dbReference type="EMBL" id="CAG5113514.1"/>
    </source>
</evidence>
<proteinExistence type="predicted"/>
<evidence type="ECO:0000256" key="2">
    <source>
        <dbReference type="SAM" id="Phobius"/>
    </source>
</evidence>
<keyword evidence="4" id="KW-1185">Reference proteome</keyword>
<keyword evidence="2" id="KW-0812">Transmembrane</keyword>
<feature type="compositionally biased region" description="Basic and acidic residues" evidence="1">
    <location>
        <begin position="192"/>
        <end position="226"/>
    </location>
</feature>
<dbReference type="Proteomes" id="UP001158576">
    <property type="component" value="Chromosome 2"/>
</dbReference>
<feature type="transmembrane region" description="Helical" evidence="2">
    <location>
        <begin position="110"/>
        <end position="132"/>
    </location>
</feature>